<protein>
    <submittedName>
        <fullName evidence="1">Uncharacterized protein</fullName>
    </submittedName>
</protein>
<evidence type="ECO:0000313" key="2">
    <source>
        <dbReference type="EMBL" id="QJH97529.1"/>
    </source>
</evidence>
<dbReference type="EMBL" id="MT144040">
    <property type="protein sequence ID" value="QJA47360.1"/>
    <property type="molecule type" value="Genomic_DNA"/>
</dbReference>
<dbReference type="EMBL" id="MT144690">
    <property type="protein sequence ID" value="QJH97529.1"/>
    <property type="molecule type" value="Genomic_DNA"/>
</dbReference>
<reference evidence="1" key="1">
    <citation type="submission" date="2020-03" db="EMBL/GenBank/DDBJ databases">
        <title>The deep terrestrial virosphere.</title>
        <authorList>
            <person name="Holmfeldt K."/>
            <person name="Nilsson E."/>
            <person name="Simone D."/>
            <person name="Lopez-Fernandez M."/>
            <person name="Wu X."/>
            <person name="de Brujin I."/>
            <person name="Lundin D."/>
            <person name="Andersson A."/>
            <person name="Bertilsson S."/>
            <person name="Dopson M."/>
        </authorList>
    </citation>
    <scope>NUCLEOTIDE SEQUENCE</scope>
    <source>
        <strain evidence="1">TM448A00660</strain>
        <strain evidence="2">TM448B01027</strain>
    </source>
</reference>
<proteinExistence type="predicted"/>
<evidence type="ECO:0000313" key="1">
    <source>
        <dbReference type="EMBL" id="QJA47360.1"/>
    </source>
</evidence>
<accession>A0A6H1ZJI7</accession>
<sequence length="59" mass="6909">MEKDKVVGSLTAFVGALHYHKGFFVEDKFYSTQFLKHWSIAKLKSLIDLGQIFYALERR</sequence>
<gene>
    <name evidence="1" type="ORF">TM448A00660_0016</name>
    <name evidence="2" type="ORF">TM448B01027_0010</name>
</gene>
<dbReference type="AlphaFoldDB" id="A0A6H1ZJI7"/>
<name>A0A6H1ZJI7_9ZZZZ</name>
<organism evidence="1">
    <name type="scientific">viral metagenome</name>
    <dbReference type="NCBI Taxonomy" id="1070528"/>
    <lineage>
        <taxon>unclassified sequences</taxon>
        <taxon>metagenomes</taxon>
        <taxon>organismal metagenomes</taxon>
    </lineage>
</organism>